<reference evidence="2 3" key="1">
    <citation type="journal article" date="2012" name="J. Bacteriol.">
        <title>Genome sequence of Thalassospira xiamenensis type strain M-5.</title>
        <authorList>
            <person name="Lai Q."/>
            <person name="Shao Z."/>
        </authorList>
    </citation>
    <scope>NUCLEOTIDE SEQUENCE [LARGE SCALE GENOMIC DNA]</scope>
    <source>
        <strain evidence="2 3">M-5</strain>
    </source>
</reference>
<protein>
    <submittedName>
        <fullName evidence="2">Uncharacterized protein</fullName>
    </submittedName>
</protein>
<dbReference type="KEGG" id="txi:TH3_13020"/>
<dbReference type="Proteomes" id="UP000007127">
    <property type="component" value="Chromosome"/>
</dbReference>
<proteinExistence type="predicted"/>
<dbReference type="AlphaFoldDB" id="A0AB72UEL6"/>
<dbReference type="EMBL" id="CP004388">
    <property type="protein sequence ID" value="AJD52720.1"/>
    <property type="molecule type" value="Genomic_DNA"/>
</dbReference>
<evidence type="ECO:0000313" key="2">
    <source>
        <dbReference type="EMBL" id="AJD52720.1"/>
    </source>
</evidence>
<sequence>MHPDRNPRGLEPCGFLRLGLDERGDQDDAAKRRTETETRAVRRGDPQDMGRRMAEPLRRDSAQGLRGLTRSFVMTGEVRLVGKGALDLPGAAAMAAAGSGDL</sequence>
<feature type="compositionally biased region" description="Basic and acidic residues" evidence="1">
    <location>
        <begin position="19"/>
        <end position="61"/>
    </location>
</feature>
<feature type="region of interest" description="Disordered" evidence="1">
    <location>
        <begin position="1"/>
        <end position="62"/>
    </location>
</feature>
<evidence type="ECO:0000256" key="1">
    <source>
        <dbReference type="SAM" id="MobiDB-lite"/>
    </source>
</evidence>
<organism evidence="2 3">
    <name type="scientific">Thalassospira xiamenensis M-5 = DSM 17429</name>
    <dbReference type="NCBI Taxonomy" id="1123366"/>
    <lineage>
        <taxon>Bacteria</taxon>
        <taxon>Pseudomonadati</taxon>
        <taxon>Pseudomonadota</taxon>
        <taxon>Alphaproteobacteria</taxon>
        <taxon>Rhodospirillales</taxon>
        <taxon>Thalassospiraceae</taxon>
        <taxon>Thalassospira</taxon>
    </lineage>
</organism>
<evidence type="ECO:0000313" key="3">
    <source>
        <dbReference type="Proteomes" id="UP000007127"/>
    </source>
</evidence>
<gene>
    <name evidence="2" type="ORF">TH3_13020</name>
</gene>
<name>A0AB72UEL6_9PROT</name>
<accession>A0AB72UEL6</accession>